<dbReference type="AlphaFoldDB" id="A0A0N5A8N9"/>
<evidence type="ECO:0000313" key="3">
    <source>
        <dbReference type="WBParaSite" id="SMUV_0000044601-mRNA-1"/>
    </source>
</evidence>
<dbReference type="WBParaSite" id="SMUV_0000044601-mRNA-1">
    <property type="protein sequence ID" value="SMUV_0000044601-mRNA-1"/>
    <property type="gene ID" value="SMUV_0000044601"/>
</dbReference>
<keyword evidence="2" id="KW-1185">Reference proteome</keyword>
<evidence type="ECO:0000313" key="2">
    <source>
        <dbReference type="Proteomes" id="UP000046393"/>
    </source>
</evidence>
<organism evidence="2 3">
    <name type="scientific">Syphacia muris</name>
    <dbReference type="NCBI Taxonomy" id="451379"/>
    <lineage>
        <taxon>Eukaryota</taxon>
        <taxon>Metazoa</taxon>
        <taxon>Ecdysozoa</taxon>
        <taxon>Nematoda</taxon>
        <taxon>Chromadorea</taxon>
        <taxon>Rhabditida</taxon>
        <taxon>Spirurina</taxon>
        <taxon>Oxyuridomorpha</taxon>
        <taxon>Oxyuroidea</taxon>
        <taxon>Oxyuridae</taxon>
        <taxon>Syphacia</taxon>
    </lineage>
</organism>
<accession>A0A0N5A8N9</accession>
<dbReference type="Proteomes" id="UP000046393">
    <property type="component" value="Unplaced"/>
</dbReference>
<reference evidence="3" key="1">
    <citation type="submission" date="2017-02" db="UniProtKB">
        <authorList>
            <consortium name="WormBaseParasite"/>
        </authorList>
    </citation>
    <scope>IDENTIFICATION</scope>
</reference>
<name>A0A0N5A8N9_9BILA</name>
<sequence>MSYFSKNNAPLCKENGMSEGSMKRQHRASVAEPWFFITGRLCERTQGAQTSSAQRKHCASRHLGIATDFTFF</sequence>
<evidence type="ECO:0000256" key="1">
    <source>
        <dbReference type="SAM" id="MobiDB-lite"/>
    </source>
</evidence>
<protein>
    <submittedName>
        <fullName evidence="3">Uncharacterized protein</fullName>
    </submittedName>
</protein>
<feature type="region of interest" description="Disordered" evidence="1">
    <location>
        <begin position="1"/>
        <end position="25"/>
    </location>
</feature>
<proteinExistence type="predicted"/>